<dbReference type="EMBL" id="JBBFGL010000002">
    <property type="protein sequence ID" value="MEJ5195233.1"/>
    <property type="molecule type" value="Genomic_DNA"/>
</dbReference>
<organism evidence="3 4">
    <name type="scientific">Faecalibacterium wellingii</name>
    <dbReference type="NCBI Taxonomy" id="2929491"/>
    <lineage>
        <taxon>Bacteria</taxon>
        <taxon>Bacillati</taxon>
        <taxon>Bacillota</taxon>
        <taxon>Clostridia</taxon>
        <taxon>Eubacteriales</taxon>
        <taxon>Oscillospiraceae</taxon>
        <taxon>Faecalibacterium</taxon>
    </lineage>
</organism>
<evidence type="ECO:0000313" key="4">
    <source>
        <dbReference type="Proteomes" id="UP001373196"/>
    </source>
</evidence>
<dbReference type="GO" id="GO:0016790">
    <property type="term" value="F:thiolester hydrolase activity"/>
    <property type="evidence" value="ECO:0007669"/>
    <property type="project" value="InterPro"/>
</dbReference>
<comment type="caution">
    <text evidence="3">The sequence shown here is derived from an EMBL/GenBank/DDBJ whole genome shotgun (WGS) entry which is preliminary data.</text>
</comment>
<dbReference type="GO" id="GO:0006633">
    <property type="term" value="P:fatty acid biosynthetic process"/>
    <property type="evidence" value="ECO:0007669"/>
    <property type="project" value="InterPro"/>
</dbReference>
<evidence type="ECO:0000313" key="3">
    <source>
        <dbReference type="EMBL" id="MEJ5195233.1"/>
    </source>
</evidence>
<proteinExistence type="predicted"/>
<dbReference type="Pfam" id="PF20791">
    <property type="entry name" value="Acyl-ACP_TE_C"/>
    <property type="match status" value="1"/>
</dbReference>
<accession>A0AB35Y604</accession>
<sequence length="242" mass="27539">MEQYFYTETMTVMNADADFRSLLKPSALLRYVEQISTDHARAFGMDDQFFKERGVTFLVGKQALKFDRVPQRAETLTLTSRAQVSKHGSVKRITTLTDAEGKEVAMVDCRWIVASLAEGRILREPGWTVENFWNDTVEDELPLQLHKCKDGLTSAGEWTARYSQCDLNGHLNNAFYLDLVCDALPLEIVRKAPVTFASINYHREIPLGETVEVLYAPSADGWYVIGRHNGQTSFECYLELEK</sequence>
<evidence type="ECO:0000259" key="2">
    <source>
        <dbReference type="Pfam" id="PF20791"/>
    </source>
</evidence>
<gene>
    <name evidence="3" type="ORF">WF834_03420</name>
</gene>
<feature type="domain" description="Acyl-ACP thioesterase N-terminal hotdog" evidence="1">
    <location>
        <begin position="5"/>
        <end position="115"/>
    </location>
</feature>
<reference evidence="3" key="1">
    <citation type="submission" date="2024-03" db="EMBL/GenBank/DDBJ databases">
        <authorList>
            <person name="Plomp N."/>
            <person name="Harmsen H.J."/>
        </authorList>
    </citation>
    <scope>NUCLEOTIDE SEQUENCE</scope>
    <source>
        <strain evidence="3">HTF-128</strain>
    </source>
</reference>
<dbReference type="Gene3D" id="3.10.129.10">
    <property type="entry name" value="Hotdog Thioesterase"/>
    <property type="match status" value="1"/>
</dbReference>
<dbReference type="InterPro" id="IPR049427">
    <property type="entry name" value="Acyl-ACP_TE_C"/>
</dbReference>
<dbReference type="Pfam" id="PF01643">
    <property type="entry name" value="Acyl-ACP_TE"/>
    <property type="match status" value="1"/>
</dbReference>
<feature type="domain" description="Acyl-ACP thioesterase-like C-terminal" evidence="2">
    <location>
        <begin position="157"/>
        <end position="235"/>
    </location>
</feature>
<dbReference type="AlphaFoldDB" id="A0AB35Y604"/>
<dbReference type="InterPro" id="IPR002864">
    <property type="entry name" value="Acyl-ACP_thioesterase_NHD"/>
</dbReference>
<dbReference type="RefSeq" id="WP_339394898.1">
    <property type="nucleotide sequence ID" value="NZ_JBBFGL010000002.1"/>
</dbReference>
<dbReference type="SUPFAM" id="SSF54637">
    <property type="entry name" value="Thioesterase/thiol ester dehydrase-isomerase"/>
    <property type="match status" value="2"/>
</dbReference>
<dbReference type="Proteomes" id="UP001373196">
    <property type="component" value="Unassembled WGS sequence"/>
</dbReference>
<evidence type="ECO:0000259" key="1">
    <source>
        <dbReference type="Pfam" id="PF01643"/>
    </source>
</evidence>
<protein>
    <submittedName>
        <fullName evidence="3">Acyl-ACP thioesterase domain-containing protein</fullName>
    </submittedName>
</protein>
<dbReference type="InterPro" id="IPR029069">
    <property type="entry name" value="HotDog_dom_sf"/>
</dbReference>
<name>A0AB35Y604_9FIRM</name>